<keyword evidence="1" id="KW-0677">Repeat</keyword>
<dbReference type="Proteomes" id="UP001174936">
    <property type="component" value="Unassembled WGS sequence"/>
</dbReference>
<feature type="domain" description="NACHT" evidence="2">
    <location>
        <begin position="217"/>
        <end position="355"/>
    </location>
</feature>
<dbReference type="InterPro" id="IPR027417">
    <property type="entry name" value="P-loop_NTPase"/>
</dbReference>
<dbReference type="PANTHER" id="PTHR10039:SF16">
    <property type="entry name" value="GPI INOSITOL-DEACYLASE"/>
    <property type="match status" value="1"/>
</dbReference>
<keyword evidence="4" id="KW-1185">Reference proteome</keyword>
<accession>A0AA39Y681</accession>
<dbReference type="InterPro" id="IPR056884">
    <property type="entry name" value="NPHP3-like_N"/>
</dbReference>
<organism evidence="3 4">
    <name type="scientific">Cercophora newfieldiana</name>
    <dbReference type="NCBI Taxonomy" id="92897"/>
    <lineage>
        <taxon>Eukaryota</taxon>
        <taxon>Fungi</taxon>
        <taxon>Dikarya</taxon>
        <taxon>Ascomycota</taxon>
        <taxon>Pezizomycotina</taxon>
        <taxon>Sordariomycetes</taxon>
        <taxon>Sordariomycetidae</taxon>
        <taxon>Sordariales</taxon>
        <taxon>Lasiosphaeriaceae</taxon>
        <taxon>Cercophora</taxon>
    </lineage>
</organism>
<dbReference type="PANTHER" id="PTHR10039">
    <property type="entry name" value="AMELOGENIN"/>
    <property type="match status" value="1"/>
</dbReference>
<dbReference type="AlphaFoldDB" id="A0AA39Y681"/>
<reference evidence="3" key="1">
    <citation type="submission" date="2023-06" db="EMBL/GenBank/DDBJ databases">
        <title>Genome-scale phylogeny and comparative genomics of the fungal order Sordariales.</title>
        <authorList>
            <consortium name="Lawrence Berkeley National Laboratory"/>
            <person name="Hensen N."/>
            <person name="Bonometti L."/>
            <person name="Westerberg I."/>
            <person name="Brannstrom I.O."/>
            <person name="Guillou S."/>
            <person name="Cros-Aarteil S."/>
            <person name="Calhoun S."/>
            <person name="Haridas S."/>
            <person name="Kuo A."/>
            <person name="Mondo S."/>
            <person name="Pangilinan J."/>
            <person name="Riley R."/>
            <person name="Labutti K."/>
            <person name="Andreopoulos B."/>
            <person name="Lipzen A."/>
            <person name="Chen C."/>
            <person name="Yanf M."/>
            <person name="Daum C."/>
            <person name="Ng V."/>
            <person name="Clum A."/>
            <person name="Steindorff A."/>
            <person name="Ohm R."/>
            <person name="Martin F."/>
            <person name="Silar P."/>
            <person name="Natvig D."/>
            <person name="Lalanne C."/>
            <person name="Gautier V."/>
            <person name="Ament-Velasquez S.L."/>
            <person name="Kruys A."/>
            <person name="Hutchinson M.I."/>
            <person name="Powell A.J."/>
            <person name="Barry K."/>
            <person name="Miller A.N."/>
            <person name="Grigoriev I.V."/>
            <person name="Debuchy R."/>
            <person name="Gladieux P."/>
            <person name="Thoren M.H."/>
            <person name="Johannesson H."/>
        </authorList>
    </citation>
    <scope>NUCLEOTIDE SEQUENCE</scope>
    <source>
        <strain evidence="3">SMH2532-1</strain>
    </source>
</reference>
<comment type="caution">
    <text evidence="3">The sequence shown here is derived from an EMBL/GenBank/DDBJ whole genome shotgun (WGS) entry which is preliminary data.</text>
</comment>
<dbReference type="EMBL" id="JAULSV010000004">
    <property type="protein sequence ID" value="KAK0646802.1"/>
    <property type="molecule type" value="Genomic_DNA"/>
</dbReference>
<evidence type="ECO:0000313" key="4">
    <source>
        <dbReference type="Proteomes" id="UP001174936"/>
    </source>
</evidence>
<sequence length="878" mass="98538">MAEIVAFGASIAAFIQLADRVISLSKFYLEALDDCPHDIKTVLEVASLKALLETVDFLIRVKPNAGDSPSVLSRLDGEDGPIQGCRAAVEMLEKMLPPSSRAPAQKRQKTADVLKQLAWPLRQSKATKLLAEISRYKESISLAITTDSSRDLKDIKANLSAIRQTLTEEQHSKFCEWVEHTNPTRRHNESYELHEDHTGAWVTRSPDWNSWIQGLQRFVWIYGIPGAGKTVLTSFLVEEAKRTGQTGQRPIVYYYCHFVRNQDEAKPLLRWLVGQLCRRSRSVPGEIMNLFKINHEPSVIQLLDALDSALREFDHVFFIIDAVDESFPRRTLLSVIRDLATDERFQKVRLLATSRLYIDIETMLAPIAAPISMENELVAEDIKVYTHKTLRSCSEFADWPENLLADVEDALVAGARGMFRWAFCQIDALQWLRPDEAKQAIRSLPKTLDETYERIFRAIRDEDYELVHTALSVIYGHECVTRPRVGYGLPVAILLRLLAPLLGGPGVDSASQKVSLSRLRRISGCLLSISKDQKIGQAVVELSHYTVKEYLLSNRLEQGPVSRFSLSDTSARRKYCRLVLLVVCEAEGWDEDFARDIEANPGPLCGDLVVNGGLLYYCEDDALDDQQLKDLYRRIFDPSRPSWKKLRLMSKVEFGLFTPIPYLEPPHNPDAAFFANLVSAGLLSLAKEVLQSGDADDMLYRTPIHTQTTGHTNRTISIMDLFRDLYGAFNQGGRFKDLVGMAINQCNPTAALYTYLGCHQHLGHGFRECRLYEFIVRGADLSGEGYRITPLQIAIYRLDQGAVEELLGRRAKVNGVGDHAGTAVLNGSFDIIPAIMTPLDLVGSLRDLGVDVESDENRAAVEEIEGLLLEYSEQHGGG</sequence>
<name>A0AA39Y681_9PEZI</name>
<proteinExistence type="predicted"/>
<evidence type="ECO:0000313" key="3">
    <source>
        <dbReference type="EMBL" id="KAK0646802.1"/>
    </source>
</evidence>
<gene>
    <name evidence="3" type="ORF">B0T16DRAFT_414277</name>
</gene>
<dbReference type="InterPro" id="IPR007111">
    <property type="entry name" value="NACHT_NTPase"/>
</dbReference>
<protein>
    <recommendedName>
        <fullName evidence="2">NACHT domain-containing protein</fullName>
    </recommendedName>
</protein>
<evidence type="ECO:0000256" key="1">
    <source>
        <dbReference type="ARBA" id="ARBA00022737"/>
    </source>
</evidence>
<dbReference type="SUPFAM" id="SSF52540">
    <property type="entry name" value="P-loop containing nucleoside triphosphate hydrolases"/>
    <property type="match status" value="1"/>
</dbReference>
<dbReference type="PROSITE" id="PS50837">
    <property type="entry name" value="NACHT"/>
    <property type="match status" value="1"/>
</dbReference>
<evidence type="ECO:0000259" key="2">
    <source>
        <dbReference type="PROSITE" id="PS50837"/>
    </source>
</evidence>
<dbReference type="Pfam" id="PF24883">
    <property type="entry name" value="NPHP3_N"/>
    <property type="match status" value="1"/>
</dbReference>
<dbReference type="Gene3D" id="3.40.50.300">
    <property type="entry name" value="P-loop containing nucleotide triphosphate hydrolases"/>
    <property type="match status" value="1"/>
</dbReference>